<dbReference type="AlphaFoldDB" id="A0A0R1W0A7"/>
<dbReference type="InterPro" id="IPR052585">
    <property type="entry name" value="Lipid_raft_assoc_Zn_ADH"/>
</dbReference>
<dbReference type="PANTHER" id="PTHR43482">
    <property type="entry name" value="PROTEIN AST1-RELATED"/>
    <property type="match status" value="1"/>
</dbReference>
<evidence type="ECO:0000259" key="1">
    <source>
        <dbReference type="SMART" id="SM00829"/>
    </source>
</evidence>
<name>A0A0R1W0A7_9LACO</name>
<gene>
    <name evidence="2" type="ORF">FD16_GL000994</name>
</gene>
<evidence type="ECO:0000313" key="2">
    <source>
        <dbReference type="EMBL" id="KRM11178.1"/>
    </source>
</evidence>
<dbReference type="InterPro" id="IPR011032">
    <property type="entry name" value="GroES-like_sf"/>
</dbReference>
<dbReference type="SUPFAM" id="SSF50129">
    <property type="entry name" value="GroES-like"/>
    <property type="match status" value="1"/>
</dbReference>
<dbReference type="InterPro" id="IPR013154">
    <property type="entry name" value="ADH-like_N"/>
</dbReference>
<dbReference type="Gene3D" id="3.40.50.720">
    <property type="entry name" value="NAD(P)-binding Rossmann-like Domain"/>
    <property type="match status" value="1"/>
</dbReference>
<reference evidence="2 3" key="1">
    <citation type="journal article" date="2015" name="Genome Announc.">
        <title>Expanding the biotechnology potential of lactobacilli through comparative genomics of 213 strains and associated genera.</title>
        <authorList>
            <person name="Sun Z."/>
            <person name="Harris H.M."/>
            <person name="McCann A."/>
            <person name="Guo C."/>
            <person name="Argimon S."/>
            <person name="Zhang W."/>
            <person name="Yang X."/>
            <person name="Jeffery I.B."/>
            <person name="Cooney J.C."/>
            <person name="Kagawa T.F."/>
            <person name="Liu W."/>
            <person name="Song Y."/>
            <person name="Salvetti E."/>
            <person name="Wrobel A."/>
            <person name="Rasinkangas P."/>
            <person name="Parkhill J."/>
            <person name="Rea M.C."/>
            <person name="O'Sullivan O."/>
            <person name="Ritari J."/>
            <person name="Douillard F.P."/>
            <person name="Paul Ross R."/>
            <person name="Yang R."/>
            <person name="Briner A.E."/>
            <person name="Felis G.E."/>
            <person name="de Vos W.M."/>
            <person name="Barrangou R."/>
            <person name="Klaenhammer T.R."/>
            <person name="Caufield P.W."/>
            <person name="Cui Y."/>
            <person name="Zhang H."/>
            <person name="O'Toole P.W."/>
        </authorList>
    </citation>
    <scope>NUCLEOTIDE SEQUENCE [LARGE SCALE GENOMIC DNA]</scope>
    <source>
        <strain evidence="2 3">DSM 5007</strain>
    </source>
</reference>
<dbReference type="Pfam" id="PF13602">
    <property type="entry name" value="ADH_zinc_N_2"/>
    <property type="match status" value="1"/>
</dbReference>
<evidence type="ECO:0000313" key="3">
    <source>
        <dbReference type="Proteomes" id="UP000051820"/>
    </source>
</evidence>
<sequence length="331" mass="36654">MNTVIVNEKRKLIDQQAEVPYPHNHDVLVKIHDISINPIDIKRIHRITNTDSRILGYDAIGEVVSIGSKVSKYTAGDMIFYAGSTERNGSYQEYQLVDERITAFAPKKIPLNQAAATPLTWLTAYEILVDKLGFIPQKNVNSGSILVINGAGGAGSMLTQLAHWMGLTVLATSSAGNFYWLKRNGVDVPLDYHNNIVDQAQTAGFNSVDHVVNLFDTAKYFNIAKKMVRPFGHIVNVALTSEKIDIIELQAKSISFDWELMFTKSTLEYNLESQGESLALLANLLDNGQIKSTITRTIVAPLAAQVIRQAHNLINSHTVVGKIVVDFEAKY</sequence>
<dbReference type="Pfam" id="PF08240">
    <property type="entry name" value="ADH_N"/>
    <property type="match status" value="1"/>
</dbReference>
<dbReference type="EMBL" id="AZGF01000022">
    <property type="protein sequence ID" value="KRM11178.1"/>
    <property type="molecule type" value="Genomic_DNA"/>
</dbReference>
<dbReference type="Gene3D" id="3.90.180.10">
    <property type="entry name" value="Medium-chain alcohol dehydrogenases, catalytic domain"/>
    <property type="match status" value="1"/>
</dbReference>
<dbReference type="STRING" id="1423807.FD16_GL000994"/>
<dbReference type="PANTHER" id="PTHR43482:SF1">
    <property type="entry name" value="PROTEIN AST1-RELATED"/>
    <property type="match status" value="1"/>
</dbReference>
<dbReference type="PATRIC" id="fig|1423807.3.peg.1011"/>
<dbReference type="GO" id="GO:0016491">
    <property type="term" value="F:oxidoreductase activity"/>
    <property type="evidence" value="ECO:0007669"/>
    <property type="project" value="InterPro"/>
</dbReference>
<proteinExistence type="predicted"/>
<protein>
    <submittedName>
        <fullName evidence="2">Alcohol dehydrogenase</fullName>
    </submittedName>
</protein>
<dbReference type="InterPro" id="IPR020843">
    <property type="entry name" value="ER"/>
</dbReference>
<dbReference type="SUPFAM" id="SSF51735">
    <property type="entry name" value="NAD(P)-binding Rossmann-fold domains"/>
    <property type="match status" value="1"/>
</dbReference>
<feature type="domain" description="Enoyl reductase (ER)" evidence="1">
    <location>
        <begin position="9"/>
        <end position="325"/>
    </location>
</feature>
<dbReference type="InterPro" id="IPR036291">
    <property type="entry name" value="NAD(P)-bd_dom_sf"/>
</dbReference>
<dbReference type="Proteomes" id="UP000051820">
    <property type="component" value="Unassembled WGS sequence"/>
</dbReference>
<accession>A0A0R1W0A7</accession>
<dbReference type="SMART" id="SM00829">
    <property type="entry name" value="PKS_ER"/>
    <property type="match status" value="1"/>
</dbReference>
<dbReference type="eggNOG" id="COG0604">
    <property type="taxonomic scope" value="Bacteria"/>
</dbReference>
<keyword evidence="3" id="KW-1185">Reference proteome</keyword>
<organism evidence="2 3">
    <name type="scientific">Paucilactobacillus suebicus DSM 5007 = KCTC 3549</name>
    <dbReference type="NCBI Taxonomy" id="1423807"/>
    <lineage>
        <taxon>Bacteria</taxon>
        <taxon>Bacillati</taxon>
        <taxon>Bacillota</taxon>
        <taxon>Bacilli</taxon>
        <taxon>Lactobacillales</taxon>
        <taxon>Lactobacillaceae</taxon>
        <taxon>Paucilactobacillus</taxon>
    </lineage>
</organism>
<dbReference type="RefSeq" id="WP_010621866.1">
    <property type="nucleotide sequence ID" value="NZ_AZGF01000022.1"/>
</dbReference>
<dbReference type="OrthoDB" id="9792162at2"/>
<comment type="caution">
    <text evidence="2">The sequence shown here is derived from an EMBL/GenBank/DDBJ whole genome shotgun (WGS) entry which is preliminary data.</text>
</comment>